<dbReference type="Pfam" id="PF19445">
    <property type="entry name" value="eIF3h_C"/>
    <property type="match status" value="1"/>
</dbReference>
<dbReference type="Proteomes" id="UP000002748">
    <property type="component" value="Unassembled WGS sequence"/>
</dbReference>
<dbReference type="GeneID" id="25988419"/>
<feature type="region of interest" description="Disordered" evidence="1">
    <location>
        <begin position="281"/>
        <end position="303"/>
    </location>
</feature>
<evidence type="ECO:0000313" key="4">
    <source>
        <dbReference type="EMBL" id="EJT52301.1"/>
    </source>
</evidence>
<feature type="domain" description="eIF3h C-terminal" evidence="3">
    <location>
        <begin position="156"/>
        <end position="340"/>
    </location>
</feature>
<dbReference type="RefSeq" id="XP_014183556.1">
    <property type="nucleotide sequence ID" value="XM_014328081.1"/>
</dbReference>
<feature type="compositionally biased region" description="Basic and acidic residues" evidence="1">
    <location>
        <begin position="281"/>
        <end position="296"/>
    </location>
</feature>
<dbReference type="Gene3D" id="3.40.140.10">
    <property type="entry name" value="Cytidine Deaminase, domain 2"/>
    <property type="match status" value="1"/>
</dbReference>
<dbReference type="KEGG" id="tasa:A1Q1_04907"/>
<dbReference type="InterPro" id="IPR045810">
    <property type="entry name" value="eIF3h_C"/>
</dbReference>
<sequence length="352" mass="37731">MEGFLDVEASRDVESVKLNSLVLLKIMKHSTDSLPAPPPNTFQQDRNLPPTTNLSSHPDALGVLLGLDLDGVMEVEDSFTLPAGESSFGPANSYSTRLLNHLAEVQTPDSPVGVYLSTHNGGFVTRGAVDLLVAVEKAAGRGKAILLIHDAGKAATSGDLSLKAFRLSDGAREAAKAGKWDSAALMENKLTAATMLTSLPLEVASTPLVQAFLATLTTPAEQPKPSLSGSQVPLPPAFQPLVNPLPHSLPEYLSNTLDAVTLHNHEANNLSFMQRQIAREKANHERSIKEREDENARRRKLGQPELPIISSELRGGTKEPSRLEMLCLQGQLDGLTKSMGAEAGKGLVRCYL</sequence>
<dbReference type="HOGENOM" id="CLU_787983_0_0_1"/>
<feature type="domain" description="JAB1/MPN/MOV34 metalloenzyme" evidence="2">
    <location>
        <begin position="13"/>
        <end position="129"/>
    </location>
</feature>
<evidence type="ECO:0000256" key="1">
    <source>
        <dbReference type="SAM" id="MobiDB-lite"/>
    </source>
</evidence>
<dbReference type="AlphaFoldDB" id="J5TR66"/>
<feature type="region of interest" description="Disordered" evidence="1">
    <location>
        <begin position="34"/>
        <end position="55"/>
    </location>
</feature>
<name>J5TR66_TRIAS</name>
<evidence type="ECO:0008006" key="6">
    <source>
        <dbReference type="Google" id="ProtNLM"/>
    </source>
</evidence>
<comment type="caution">
    <text evidence="4">The sequence shown here is derived from an EMBL/GenBank/DDBJ whole genome shotgun (WGS) entry which is preliminary data.</text>
</comment>
<dbReference type="VEuPathDB" id="FungiDB:A1Q1_04907"/>
<evidence type="ECO:0000313" key="5">
    <source>
        <dbReference type="Proteomes" id="UP000002748"/>
    </source>
</evidence>
<dbReference type="EMBL" id="ALBS01000028">
    <property type="protein sequence ID" value="EJT52301.1"/>
    <property type="molecule type" value="Genomic_DNA"/>
</dbReference>
<reference evidence="4 5" key="1">
    <citation type="journal article" date="2012" name="Eukaryot. Cell">
        <title>Draft genome sequence of CBS 2479, the standard type strain of Trichosporon asahii.</title>
        <authorList>
            <person name="Yang R.Y."/>
            <person name="Li H.T."/>
            <person name="Zhu H."/>
            <person name="Zhou G.P."/>
            <person name="Wang M."/>
            <person name="Wang L."/>
        </authorList>
    </citation>
    <scope>NUCLEOTIDE SEQUENCE [LARGE SCALE GENOMIC DNA]</scope>
    <source>
        <strain evidence="5">ATCC 90039 / CBS 2479 / JCM 2466 / KCTC 7840 / NCYC 2677 / UAMH 7654</strain>
    </source>
</reference>
<dbReference type="OrthoDB" id="10265695at2759"/>
<evidence type="ECO:0000259" key="2">
    <source>
        <dbReference type="Pfam" id="PF01398"/>
    </source>
</evidence>
<feature type="compositionally biased region" description="Polar residues" evidence="1">
    <location>
        <begin position="41"/>
        <end position="55"/>
    </location>
</feature>
<gene>
    <name evidence="4" type="ORF">A1Q1_04907</name>
</gene>
<proteinExistence type="predicted"/>
<evidence type="ECO:0000259" key="3">
    <source>
        <dbReference type="Pfam" id="PF19445"/>
    </source>
</evidence>
<organism evidence="4 5">
    <name type="scientific">Trichosporon asahii var. asahii (strain ATCC 90039 / CBS 2479 / JCM 2466 / KCTC 7840 / NBRC 103889/ NCYC 2677 / UAMH 7654)</name>
    <name type="common">Yeast</name>
    <dbReference type="NCBI Taxonomy" id="1186058"/>
    <lineage>
        <taxon>Eukaryota</taxon>
        <taxon>Fungi</taxon>
        <taxon>Dikarya</taxon>
        <taxon>Basidiomycota</taxon>
        <taxon>Agaricomycotina</taxon>
        <taxon>Tremellomycetes</taxon>
        <taxon>Trichosporonales</taxon>
        <taxon>Trichosporonaceae</taxon>
        <taxon>Trichosporon</taxon>
    </lineage>
</organism>
<accession>J5TR66</accession>
<protein>
    <recommendedName>
        <fullName evidence="6">Eukaryotic translation initiation factor 3 subunit H</fullName>
    </recommendedName>
</protein>
<dbReference type="InterPro" id="IPR000555">
    <property type="entry name" value="JAMM/MPN+_dom"/>
</dbReference>
<dbReference type="Pfam" id="PF01398">
    <property type="entry name" value="JAB"/>
    <property type="match status" value="1"/>
</dbReference>
<dbReference type="GO" id="GO:0008237">
    <property type="term" value="F:metallopeptidase activity"/>
    <property type="evidence" value="ECO:0007669"/>
    <property type="project" value="InterPro"/>
</dbReference>